<evidence type="ECO:0000256" key="9">
    <source>
        <dbReference type="ARBA" id="ARBA00023288"/>
    </source>
</evidence>
<reference evidence="12" key="1">
    <citation type="submission" date="2022-07" db="EMBL/GenBank/DDBJ databases">
        <title>Enhanced cultured diversity of the mouse gut microbiota enables custom-made synthetic communities.</title>
        <authorList>
            <person name="Afrizal A."/>
        </authorList>
    </citation>
    <scope>NUCLEOTIDE SEQUENCE</scope>
    <source>
        <strain evidence="12">DSM 28593</strain>
    </source>
</reference>
<dbReference type="CDD" id="cd13653">
    <property type="entry name" value="PBP2_phosphate_like_1"/>
    <property type="match status" value="1"/>
</dbReference>
<keyword evidence="13" id="KW-1185">Reference proteome</keyword>
<evidence type="ECO:0000256" key="8">
    <source>
        <dbReference type="ARBA" id="ARBA00023139"/>
    </source>
</evidence>
<sequence length="283" mass="30046">MKRMKAALFLGTLVFMFIFMVVGCSTQGDNSSSEKGLQGTVVVVGSTSVTPVAQDLADAFGKKELGVKIEIQGVGSSAGIKAVNEGAANIGMSSRNLKEEEKDFGLQEHTIAYDGIAIAVHPSNDIKDLTPEDIEKIYKGEITNWKEVGGQDAEIVVVSREEGSGTRGAFEELMGLEGDEGSLVKEDVLIADGNGAVKASIATKENAIGYLSLTYLEDDSVKAVTIDGVGPTVENVIQGKYKISRPFLMLSKGELSKEAQAYLDFIMSEEGQEVVAQSAIPVN</sequence>
<dbReference type="EMBL" id="JANKAS010000006">
    <property type="protein sequence ID" value="MCR1899028.1"/>
    <property type="molecule type" value="Genomic_DNA"/>
</dbReference>
<evidence type="ECO:0000256" key="7">
    <source>
        <dbReference type="ARBA" id="ARBA00022729"/>
    </source>
</evidence>
<proteinExistence type="inferred from homology"/>
<dbReference type="Proteomes" id="UP001205748">
    <property type="component" value="Unassembled WGS sequence"/>
</dbReference>
<comment type="subcellular location">
    <subcellularLocation>
        <location evidence="2 10">Cell membrane</location>
        <topology evidence="2 10">Lipid-anchor</topology>
    </subcellularLocation>
</comment>
<dbReference type="PANTHER" id="PTHR30570">
    <property type="entry name" value="PERIPLASMIC PHOSPHATE BINDING COMPONENT OF PHOSPHATE ABC TRANSPORTER"/>
    <property type="match status" value="1"/>
</dbReference>
<evidence type="ECO:0000256" key="10">
    <source>
        <dbReference type="RuleBase" id="RU367119"/>
    </source>
</evidence>
<gene>
    <name evidence="12" type="ORF">NSA47_08520</name>
</gene>
<comment type="function">
    <text evidence="1">Part of the ABC transporter complex PstSACB involved in phosphate import.</text>
</comment>
<evidence type="ECO:0000313" key="13">
    <source>
        <dbReference type="Proteomes" id="UP001205748"/>
    </source>
</evidence>
<comment type="subunit">
    <text evidence="4 10">The complex is composed of two ATP-binding proteins (PstB), two transmembrane proteins (PstC and PstA) and a solute-binding protein (PstS).</text>
</comment>
<keyword evidence="10" id="KW-1003">Cell membrane</keyword>
<dbReference type="GO" id="GO:0006817">
    <property type="term" value="P:phosphate ion transport"/>
    <property type="evidence" value="ECO:0007669"/>
    <property type="project" value="UniProtKB-UniRule"/>
</dbReference>
<comment type="caution">
    <text evidence="12">The sequence shown here is derived from an EMBL/GenBank/DDBJ whole genome shotgun (WGS) entry which is preliminary data.</text>
</comment>
<evidence type="ECO:0000256" key="5">
    <source>
        <dbReference type="ARBA" id="ARBA00022448"/>
    </source>
</evidence>
<dbReference type="InterPro" id="IPR050811">
    <property type="entry name" value="Phosphate_ABC_transporter"/>
</dbReference>
<name>A0AAE3L3Y0_9FIRM</name>
<keyword evidence="7" id="KW-0732">Signal</keyword>
<dbReference type="Pfam" id="PF12849">
    <property type="entry name" value="PBP_like_2"/>
    <property type="match status" value="1"/>
</dbReference>
<protein>
    <recommendedName>
        <fullName evidence="10">Phosphate-binding protein</fullName>
    </recommendedName>
</protein>
<dbReference type="InterPro" id="IPR011862">
    <property type="entry name" value="Phos-bd"/>
</dbReference>
<dbReference type="NCBIfam" id="TIGR02136">
    <property type="entry name" value="ptsS_2"/>
    <property type="match status" value="1"/>
</dbReference>
<dbReference type="GO" id="GO:0005886">
    <property type="term" value="C:plasma membrane"/>
    <property type="evidence" value="ECO:0007669"/>
    <property type="project" value="UniProtKB-SubCell"/>
</dbReference>
<organism evidence="12 13">
    <name type="scientific">Irregularibacter muris</name>
    <dbReference type="NCBI Taxonomy" id="1796619"/>
    <lineage>
        <taxon>Bacteria</taxon>
        <taxon>Bacillati</taxon>
        <taxon>Bacillota</taxon>
        <taxon>Clostridia</taxon>
        <taxon>Eubacteriales</taxon>
        <taxon>Eubacteriaceae</taxon>
        <taxon>Irregularibacter</taxon>
    </lineage>
</organism>
<dbReference type="Gene3D" id="3.40.190.10">
    <property type="entry name" value="Periplasmic binding protein-like II"/>
    <property type="match status" value="2"/>
</dbReference>
<comment type="similarity">
    <text evidence="3 10">Belongs to the PstS family.</text>
</comment>
<evidence type="ECO:0000259" key="11">
    <source>
        <dbReference type="Pfam" id="PF12849"/>
    </source>
</evidence>
<keyword evidence="9 10" id="KW-0449">Lipoprotein</keyword>
<comment type="function">
    <text evidence="10">Involved in the system for phosphate transport across the cytoplasmic membrane.</text>
</comment>
<keyword evidence="6 10" id="KW-0592">Phosphate transport</keyword>
<dbReference type="PROSITE" id="PS51257">
    <property type="entry name" value="PROKAR_LIPOPROTEIN"/>
    <property type="match status" value="1"/>
</dbReference>
<evidence type="ECO:0000256" key="6">
    <source>
        <dbReference type="ARBA" id="ARBA00022592"/>
    </source>
</evidence>
<evidence type="ECO:0000256" key="2">
    <source>
        <dbReference type="ARBA" id="ARBA00004193"/>
    </source>
</evidence>
<dbReference type="SUPFAM" id="SSF53850">
    <property type="entry name" value="Periplasmic binding protein-like II"/>
    <property type="match status" value="1"/>
</dbReference>
<dbReference type="AlphaFoldDB" id="A0AAE3L3Y0"/>
<dbReference type="PANTHER" id="PTHR30570:SF1">
    <property type="entry name" value="PHOSPHATE-BINDING PROTEIN PSTS"/>
    <property type="match status" value="1"/>
</dbReference>
<dbReference type="RefSeq" id="WP_257530942.1">
    <property type="nucleotide sequence ID" value="NZ_JANKAS010000006.1"/>
</dbReference>
<accession>A0AAE3L3Y0</accession>
<evidence type="ECO:0000256" key="4">
    <source>
        <dbReference type="ARBA" id="ARBA00011529"/>
    </source>
</evidence>
<evidence type="ECO:0000313" key="12">
    <source>
        <dbReference type="EMBL" id="MCR1899028.1"/>
    </source>
</evidence>
<keyword evidence="8 10" id="KW-0564">Palmitate</keyword>
<evidence type="ECO:0000256" key="3">
    <source>
        <dbReference type="ARBA" id="ARBA00008725"/>
    </source>
</evidence>
<keyword evidence="10" id="KW-0472">Membrane</keyword>
<evidence type="ECO:0000256" key="1">
    <source>
        <dbReference type="ARBA" id="ARBA00002841"/>
    </source>
</evidence>
<feature type="domain" description="PBP" evidence="11">
    <location>
        <begin position="31"/>
        <end position="270"/>
    </location>
</feature>
<keyword evidence="5 10" id="KW-0813">Transport</keyword>
<dbReference type="GO" id="GO:0042301">
    <property type="term" value="F:phosphate ion binding"/>
    <property type="evidence" value="ECO:0007669"/>
    <property type="project" value="UniProtKB-UniRule"/>
</dbReference>
<dbReference type="InterPro" id="IPR024370">
    <property type="entry name" value="PBP_domain"/>
</dbReference>